<feature type="region of interest" description="Disordered" evidence="1">
    <location>
        <begin position="1"/>
        <end position="46"/>
    </location>
</feature>
<dbReference type="AlphaFoldDB" id="A0AAD4IED3"/>
<feature type="compositionally biased region" description="Low complexity" evidence="1">
    <location>
        <begin position="11"/>
        <end position="34"/>
    </location>
</feature>
<feature type="compositionally biased region" description="Basic and acidic residues" evidence="1">
    <location>
        <begin position="93"/>
        <end position="105"/>
    </location>
</feature>
<keyword evidence="3" id="KW-1185">Reference proteome</keyword>
<reference evidence="2" key="1">
    <citation type="submission" date="2021-07" db="EMBL/GenBank/DDBJ databases">
        <title>Genome Resource of American Ginseng Black Spot Pathogen Alternaria panax.</title>
        <authorList>
            <person name="Qiu C."/>
            <person name="Wang W."/>
            <person name="Liu Z."/>
        </authorList>
    </citation>
    <scope>NUCLEOTIDE SEQUENCE</scope>
    <source>
        <strain evidence="2">BNCC115425</strain>
    </source>
</reference>
<organism evidence="2 3">
    <name type="scientific">Alternaria panax</name>
    <dbReference type="NCBI Taxonomy" id="48097"/>
    <lineage>
        <taxon>Eukaryota</taxon>
        <taxon>Fungi</taxon>
        <taxon>Dikarya</taxon>
        <taxon>Ascomycota</taxon>
        <taxon>Pezizomycotina</taxon>
        <taxon>Dothideomycetes</taxon>
        <taxon>Pleosporomycetidae</taxon>
        <taxon>Pleosporales</taxon>
        <taxon>Pleosporineae</taxon>
        <taxon>Pleosporaceae</taxon>
        <taxon>Alternaria</taxon>
        <taxon>Alternaria sect. Panax</taxon>
    </lineage>
</organism>
<feature type="compositionally biased region" description="Polar residues" evidence="1">
    <location>
        <begin position="1"/>
        <end position="10"/>
    </location>
</feature>
<accession>A0AAD4IED3</accession>
<evidence type="ECO:0000313" key="2">
    <source>
        <dbReference type="EMBL" id="KAG9192886.1"/>
    </source>
</evidence>
<gene>
    <name evidence="2" type="ORF">G6011_11620</name>
</gene>
<evidence type="ECO:0000256" key="1">
    <source>
        <dbReference type="SAM" id="MobiDB-lite"/>
    </source>
</evidence>
<proteinExistence type="predicted"/>
<sequence>MDATTTINTQPSSASSSRSSSPSTPITPSSPASSVGGSCFNAPNSPQIPYHIIVTFDGKVREMLRIERQVEYPVVEERRSRRPAPRPRYYAKSAEEARPEAKRVDSGFGDM</sequence>
<dbReference type="EMBL" id="JAANER010000003">
    <property type="protein sequence ID" value="KAG9192886.1"/>
    <property type="molecule type" value="Genomic_DNA"/>
</dbReference>
<feature type="region of interest" description="Disordered" evidence="1">
    <location>
        <begin position="75"/>
        <end position="111"/>
    </location>
</feature>
<comment type="caution">
    <text evidence="2">The sequence shown here is derived from an EMBL/GenBank/DDBJ whole genome shotgun (WGS) entry which is preliminary data.</text>
</comment>
<name>A0AAD4IED3_9PLEO</name>
<dbReference type="Proteomes" id="UP001199106">
    <property type="component" value="Unassembled WGS sequence"/>
</dbReference>
<evidence type="ECO:0000313" key="3">
    <source>
        <dbReference type="Proteomes" id="UP001199106"/>
    </source>
</evidence>
<protein>
    <submittedName>
        <fullName evidence="2">Uncharacterized protein</fullName>
    </submittedName>
</protein>